<gene>
    <name evidence="2" type="ORF">DY245_25695</name>
</gene>
<dbReference type="EMBL" id="QUAC01000207">
    <property type="protein sequence ID" value="REK87643.1"/>
    <property type="molecule type" value="Genomic_DNA"/>
</dbReference>
<feature type="compositionally biased region" description="Acidic residues" evidence="1">
    <location>
        <begin position="97"/>
        <end position="106"/>
    </location>
</feature>
<dbReference type="Proteomes" id="UP000262477">
    <property type="component" value="Unassembled WGS sequence"/>
</dbReference>
<feature type="region of interest" description="Disordered" evidence="1">
    <location>
        <begin position="97"/>
        <end position="119"/>
    </location>
</feature>
<dbReference type="OrthoDB" id="4320909at2"/>
<proteinExistence type="predicted"/>
<evidence type="ECO:0000313" key="3">
    <source>
        <dbReference type="Proteomes" id="UP000262477"/>
    </source>
</evidence>
<reference evidence="2 3" key="1">
    <citation type="submission" date="2018-08" db="EMBL/GenBank/DDBJ databases">
        <title>Streptomyces NEAU-D10 sp. nov., a novel Actinomycete isolated from soil.</title>
        <authorList>
            <person name="Jin L."/>
        </authorList>
    </citation>
    <scope>NUCLEOTIDE SEQUENCE [LARGE SCALE GENOMIC DNA]</scope>
    <source>
        <strain evidence="2 3">NEAU-D10</strain>
    </source>
</reference>
<organism evidence="2 3">
    <name type="scientific">Streptomyces inhibens</name>
    <dbReference type="NCBI Taxonomy" id="2293571"/>
    <lineage>
        <taxon>Bacteria</taxon>
        <taxon>Bacillati</taxon>
        <taxon>Actinomycetota</taxon>
        <taxon>Actinomycetes</taxon>
        <taxon>Kitasatosporales</taxon>
        <taxon>Streptomycetaceae</taxon>
        <taxon>Streptomyces</taxon>
    </lineage>
</organism>
<dbReference type="AlphaFoldDB" id="A0A371PZV9"/>
<accession>A0A371PZV9</accession>
<evidence type="ECO:0000313" key="2">
    <source>
        <dbReference type="EMBL" id="REK87643.1"/>
    </source>
</evidence>
<sequence length="119" mass="12855">MSEPQAVTRLLPWVSPDGKTCFLVSDGKGEGGLSRVADRIEAVQLDMAYGLLDHAAGMLGDSKVPEQELRFLGCQLSAALRDVCRLAESRRTRLSESELESECDGYEAERGEGGRPGAK</sequence>
<keyword evidence="3" id="KW-1185">Reference proteome</keyword>
<dbReference type="RefSeq" id="WP_128509587.1">
    <property type="nucleotide sequence ID" value="NZ_QUAC01000207.1"/>
</dbReference>
<name>A0A371PZV9_STRIH</name>
<protein>
    <submittedName>
        <fullName evidence="2">Uncharacterized protein</fullName>
    </submittedName>
</protein>
<evidence type="ECO:0000256" key="1">
    <source>
        <dbReference type="SAM" id="MobiDB-lite"/>
    </source>
</evidence>
<comment type="caution">
    <text evidence="2">The sequence shown here is derived from an EMBL/GenBank/DDBJ whole genome shotgun (WGS) entry which is preliminary data.</text>
</comment>